<feature type="transmembrane region" description="Helical" evidence="8">
    <location>
        <begin position="331"/>
        <end position="354"/>
    </location>
</feature>
<feature type="transmembrane region" description="Helical" evidence="8">
    <location>
        <begin position="451"/>
        <end position="469"/>
    </location>
</feature>
<dbReference type="EMBL" id="SPNV01000092">
    <property type="protein sequence ID" value="KAF5861710.1"/>
    <property type="molecule type" value="Genomic_DNA"/>
</dbReference>
<keyword evidence="6 8" id="KW-0472">Membrane</keyword>
<comment type="similarity">
    <text evidence="2 7">Belongs to the major facilitator superfamily. Sugar transporter (TC 2.A.1.1) family.</text>
</comment>
<feature type="transmembrane region" description="Helical" evidence="8">
    <location>
        <begin position="303"/>
        <end position="324"/>
    </location>
</feature>
<dbReference type="GO" id="GO:0005351">
    <property type="term" value="F:carbohydrate:proton symporter activity"/>
    <property type="evidence" value="ECO:0007669"/>
    <property type="project" value="TreeGrafter"/>
</dbReference>
<feature type="transmembrane region" description="Helical" evidence="8">
    <location>
        <begin position="366"/>
        <end position="388"/>
    </location>
</feature>
<evidence type="ECO:0000256" key="7">
    <source>
        <dbReference type="RuleBase" id="RU003346"/>
    </source>
</evidence>
<feature type="transmembrane region" description="Helical" evidence="8">
    <location>
        <begin position="267"/>
        <end position="288"/>
    </location>
</feature>
<keyword evidence="11" id="KW-1185">Reference proteome</keyword>
<dbReference type="PANTHER" id="PTHR48022">
    <property type="entry name" value="PLASTIDIC GLUCOSE TRANSPORTER 4"/>
    <property type="match status" value="1"/>
</dbReference>
<dbReference type="NCBIfam" id="TIGR00879">
    <property type="entry name" value="SP"/>
    <property type="match status" value="1"/>
</dbReference>
<dbReference type="PRINTS" id="PR00171">
    <property type="entry name" value="SUGRTRNSPORT"/>
</dbReference>
<evidence type="ECO:0000313" key="10">
    <source>
        <dbReference type="EMBL" id="KAF5861710.1"/>
    </source>
</evidence>
<proteinExistence type="inferred from homology"/>
<feature type="transmembrane region" description="Helical" evidence="8">
    <location>
        <begin position="58"/>
        <end position="80"/>
    </location>
</feature>
<dbReference type="Proteomes" id="UP000541154">
    <property type="component" value="Unassembled WGS sequence"/>
</dbReference>
<gene>
    <name evidence="10" type="ORF">ETB97_012661</name>
</gene>
<dbReference type="InterPro" id="IPR020846">
    <property type="entry name" value="MFS_dom"/>
</dbReference>
<keyword evidence="5 8" id="KW-1133">Transmembrane helix</keyword>
<dbReference type="InterPro" id="IPR003663">
    <property type="entry name" value="Sugar/inositol_transpt"/>
</dbReference>
<dbReference type="InterPro" id="IPR036259">
    <property type="entry name" value="MFS_trans_sf"/>
</dbReference>
<accession>A0A8H6A8E2</accession>
<feature type="transmembrane region" description="Helical" evidence="8">
    <location>
        <begin position="112"/>
        <end position="134"/>
    </location>
</feature>
<feature type="transmembrane region" description="Helical" evidence="8">
    <location>
        <begin position="180"/>
        <end position="199"/>
    </location>
</feature>
<feature type="transmembrane region" description="Helical" evidence="8">
    <location>
        <begin position="418"/>
        <end position="439"/>
    </location>
</feature>
<feature type="transmembrane region" description="Helical" evidence="8">
    <location>
        <begin position="87"/>
        <end position="106"/>
    </location>
</feature>
<dbReference type="PANTHER" id="PTHR48022:SF17">
    <property type="entry name" value="HEXOSE TRANSPORTER"/>
    <property type="match status" value="1"/>
</dbReference>
<name>A0A8H6A8E2_PETAA</name>
<sequence length="531" mass="58571">MLFKRPPNEKGAAWPAILVGLFASFGGILYGYDTGTIAGIQTMPYWLDEFNHPNEGRISLIVSILSVGTFVGALAAGIIADITGRRWGIIISVMLPFNLGVAFQTAATAQPLFIAGRFFAGLGVGLVSAQVPMYQSETLPKWIRGAIVGCYQLCITIGLFLAAIVNWATQHRNDSGSYRIPLAIQFAWAMILAGGLLFLPETPRFLIKKGDEAGALKSLVFLRRLNPHDPDIISELAELKSNWEYEQSLGSASYIECFKGTTGKRTITGIILQSLQQLVGINFIIYYGTSYFAKNVEGLPDSFILQVIVNCVNVVMTLPGLWAIDHFGRRPVLLIGALGMGISQYIVSACGAATPISNFTSQCAQFAFICIYVSFFGKVTTIMIYDILANIRKASTFGPCAWVVTGEIFSLQTRAKGLSMTTAANWFFNWLLSFITPYLTGALSPTQSNVFWIWGSFCWIAFVFVYTMVYETKGLALEQVNELYENEPRAWKSPGYRSELRTLSVSEVHDKRLVNEDTKHSELALEDVEKA</sequence>
<reference evidence="10 11" key="1">
    <citation type="submission" date="2019-04" db="EMBL/GenBank/DDBJ databases">
        <title>Aspergillus burnettii sp. nov., novel species from soil in southeast Queensland.</title>
        <authorList>
            <person name="Gilchrist C.L.M."/>
            <person name="Pitt J.I."/>
            <person name="Lange L."/>
            <person name="Lacey H.J."/>
            <person name="Vuong D."/>
            <person name="Midgley D.J."/>
            <person name="Greenfield P."/>
            <person name="Bradbury M."/>
            <person name="Lacey E."/>
            <person name="Busk P.K."/>
            <person name="Pilgaard B."/>
            <person name="Chooi Y.H."/>
            <person name="Piggott A.M."/>
        </authorList>
    </citation>
    <scope>NUCLEOTIDE SEQUENCE [LARGE SCALE GENOMIC DNA]</scope>
    <source>
        <strain evidence="10 11">FRR 5400</strain>
    </source>
</reference>
<comment type="caution">
    <text evidence="10">The sequence shown here is derived from an EMBL/GenBank/DDBJ whole genome shotgun (WGS) entry which is preliminary data.</text>
</comment>
<feature type="transmembrane region" description="Helical" evidence="8">
    <location>
        <begin position="146"/>
        <end position="168"/>
    </location>
</feature>
<organism evidence="10 11">
    <name type="scientific">Petromyces alliaceus</name>
    <name type="common">Aspergillus alliaceus</name>
    <dbReference type="NCBI Taxonomy" id="209559"/>
    <lineage>
        <taxon>Eukaryota</taxon>
        <taxon>Fungi</taxon>
        <taxon>Dikarya</taxon>
        <taxon>Ascomycota</taxon>
        <taxon>Pezizomycotina</taxon>
        <taxon>Eurotiomycetes</taxon>
        <taxon>Eurotiomycetidae</taxon>
        <taxon>Eurotiales</taxon>
        <taxon>Aspergillaceae</taxon>
        <taxon>Aspergillus</taxon>
        <taxon>Aspergillus subgen. Circumdati</taxon>
    </lineage>
</organism>
<evidence type="ECO:0000256" key="6">
    <source>
        <dbReference type="ARBA" id="ARBA00023136"/>
    </source>
</evidence>
<dbReference type="PROSITE" id="PS00216">
    <property type="entry name" value="SUGAR_TRANSPORT_1"/>
    <property type="match status" value="1"/>
</dbReference>
<dbReference type="SUPFAM" id="SSF103473">
    <property type="entry name" value="MFS general substrate transporter"/>
    <property type="match status" value="1"/>
</dbReference>
<dbReference type="PROSITE" id="PS00217">
    <property type="entry name" value="SUGAR_TRANSPORT_2"/>
    <property type="match status" value="1"/>
</dbReference>
<dbReference type="Gene3D" id="1.20.1250.20">
    <property type="entry name" value="MFS general substrate transporter like domains"/>
    <property type="match status" value="1"/>
</dbReference>
<evidence type="ECO:0000256" key="4">
    <source>
        <dbReference type="ARBA" id="ARBA00022692"/>
    </source>
</evidence>
<evidence type="ECO:0000256" key="5">
    <source>
        <dbReference type="ARBA" id="ARBA00022989"/>
    </source>
</evidence>
<comment type="subcellular location">
    <subcellularLocation>
        <location evidence="1">Membrane</location>
        <topology evidence="1">Multi-pass membrane protein</topology>
    </subcellularLocation>
</comment>
<evidence type="ECO:0000256" key="8">
    <source>
        <dbReference type="SAM" id="Phobius"/>
    </source>
</evidence>
<dbReference type="Pfam" id="PF00083">
    <property type="entry name" value="Sugar_tr"/>
    <property type="match status" value="1"/>
</dbReference>
<dbReference type="PROSITE" id="PS50850">
    <property type="entry name" value="MFS"/>
    <property type="match status" value="1"/>
</dbReference>
<dbReference type="AlphaFoldDB" id="A0A8H6A8E2"/>
<feature type="transmembrane region" description="Helical" evidence="8">
    <location>
        <begin position="12"/>
        <end position="32"/>
    </location>
</feature>
<evidence type="ECO:0000256" key="2">
    <source>
        <dbReference type="ARBA" id="ARBA00010992"/>
    </source>
</evidence>
<evidence type="ECO:0000259" key="9">
    <source>
        <dbReference type="PROSITE" id="PS50850"/>
    </source>
</evidence>
<evidence type="ECO:0000256" key="3">
    <source>
        <dbReference type="ARBA" id="ARBA00022448"/>
    </source>
</evidence>
<feature type="domain" description="Major facilitator superfamily (MFS) profile" evidence="9">
    <location>
        <begin position="19"/>
        <end position="473"/>
    </location>
</feature>
<evidence type="ECO:0000256" key="1">
    <source>
        <dbReference type="ARBA" id="ARBA00004141"/>
    </source>
</evidence>
<evidence type="ECO:0000313" key="11">
    <source>
        <dbReference type="Proteomes" id="UP000541154"/>
    </source>
</evidence>
<protein>
    <recommendedName>
        <fullName evidence="9">Major facilitator superfamily (MFS) profile domain-containing protein</fullName>
    </recommendedName>
</protein>
<dbReference type="InterPro" id="IPR005828">
    <property type="entry name" value="MFS_sugar_transport-like"/>
</dbReference>
<keyword evidence="3 7" id="KW-0813">Transport</keyword>
<dbReference type="InterPro" id="IPR050360">
    <property type="entry name" value="MFS_Sugar_Transporters"/>
</dbReference>
<dbReference type="GO" id="GO:0016020">
    <property type="term" value="C:membrane"/>
    <property type="evidence" value="ECO:0007669"/>
    <property type="project" value="UniProtKB-SubCell"/>
</dbReference>
<keyword evidence="4 8" id="KW-0812">Transmembrane</keyword>
<dbReference type="InterPro" id="IPR005829">
    <property type="entry name" value="Sugar_transporter_CS"/>
</dbReference>